<dbReference type="SUPFAM" id="SSF49373">
    <property type="entry name" value="Invasin/intimin cell-adhesion fragments"/>
    <property type="match status" value="1"/>
</dbReference>
<organism evidence="2">
    <name type="scientific">marine sediment metagenome</name>
    <dbReference type="NCBI Taxonomy" id="412755"/>
    <lineage>
        <taxon>unclassified sequences</taxon>
        <taxon>metagenomes</taxon>
        <taxon>ecological metagenomes</taxon>
    </lineage>
</organism>
<accession>X1FBL6</accession>
<dbReference type="FunFam" id="2.60.40.1080:FF:000001">
    <property type="entry name" value="Bacterial Ig-like domain, group 2"/>
    <property type="match status" value="1"/>
</dbReference>
<dbReference type="EMBL" id="BARU01005860">
    <property type="protein sequence ID" value="GAH42357.1"/>
    <property type="molecule type" value="Genomic_DNA"/>
</dbReference>
<dbReference type="Gene3D" id="2.60.40.1080">
    <property type="match status" value="1"/>
</dbReference>
<dbReference type="Pfam" id="PF02368">
    <property type="entry name" value="Big_2"/>
    <property type="match status" value="1"/>
</dbReference>
<evidence type="ECO:0000313" key="2">
    <source>
        <dbReference type="EMBL" id="GAH42357.1"/>
    </source>
</evidence>
<gene>
    <name evidence="2" type="ORF">S03H2_11480</name>
</gene>
<protein>
    <recommendedName>
        <fullName evidence="1">BIG2 domain-containing protein</fullName>
    </recommendedName>
</protein>
<dbReference type="InterPro" id="IPR003343">
    <property type="entry name" value="Big_2"/>
</dbReference>
<dbReference type="AlphaFoldDB" id="X1FBL6"/>
<dbReference type="InterPro" id="IPR008964">
    <property type="entry name" value="Invasin/intimin_cell_adhesion"/>
</dbReference>
<sequence length="298" mass="31294">PPPYADNTQGFTFNDFMAEIDAGRPVLIQVAGHSMLGYGYNTTGNIVYIHDTWDYSDHQMTWGGTYSELELQHYGVTVLQLAPAVPPSVTTNDASSITHSSATLNGNLTSLGGYSPVNVSFEWGTAPGVYSDNTTPEAMTSIGVFSDNLSGLAPSTTYYFRAKATGSATVYGAELSFTTPKVLTSIDITPDDPTIALGRTQQFTATGTYSDASTDNITGTVTWASDNTTVATMGATAGLAQSLAEGQTTISATLGAISDNTTLTVGPKVIDSIAVTPESVSVSPGTDAAIYRYWNVLR</sequence>
<dbReference type="SMART" id="SM00635">
    <property type="entry name" value="BID_2"/>
    <property type="match status" value="1"/>
</dbReference>
<reference evidence="2" key="1">
    <citation type="journal article" date="2014" name="Front. Microbiol.">
        <title>High frequency of phylogenetically diverse reductive dehalogenase-homologous genes in deep subseafloor sedimentary metagenomes.</title>
        <authorList>
            <person name="Kawai M."/>
            <person name="Futagami T."/>
            <person name="Toyoda A."/>
            <person name="Takaki Y."/>
            <person name="Nishi S."/>
            <person name="Hori S."/>
            <person name="Arai W."/>
            <person name="Tsubouchi T."/>
            <person name="Morono Y."/>
            <person name="Uchiyama I."/>
            <person name="Ito T."/>
            <person name="Fujiyama A."/>
            <person name="Inagaki F."/>
            <person name="Takami H."/>
        </authorList>
    </citation>
    <scope>NUCLEOTIDE SEQUENCE</scope>
    <source>
        <strain evidence="2">Expedition CK06-06</strain>
    </source>
</reference>
<name>X1FBL6_9ZZZZ</name>
<proteinExistence type="predicted"/>
<comment type="caution">
    <text evidence="2">The sequence shown here is derived from an EMBL/GenBank/DDBJ whole genome shotgun (WGS) entry which is preliminary data.</text>
</comment>
<feature type="domain" description="BIG2" evidence="1">
    <location>
        <begin position="182"/>
        <end position="264"/>
    </location>
</feature>
<feature type="non-terminal residue" evidence="2">
    <location>
        <position position="1"/>
    </location>
</feature>
<evidence type="ECO:0000259" key="1">
    <source>
        <dbReference type="SMART" id="SM00635"/>
    </source>
</evidence>